<sequence length="142" mass="17154">MYGIEPNFWLRLIVLLTIVLLLLISFDKLMRTLFKTKKKKRFSYNHINEKHKKIDWIIRIATMVFLILGFVNNIMTDPNRWPWFLEPWLITFVFISLSEMVRAIFERKYAENPNDYKVTISQIVFILLLVFVLFQTDFFGLV</sequence>
<dbReference type="Proteomes" id="UP000678228">
    <property type="component" value="Unassembled WGS sequence"/>
</dbReference>
<comment type="caution">
    <text evidence="2">The sequence shown here is derived from an EMBL/GenBank/DDBJ whole genome shotgun (WGS) entry which is preliminary data.</text>
</comment>
<proteinExistence type="predicted"/>
<keyword evidence="1" id="KW-0812">Transmembrane</keyword>
<keyword evidence="3" id="KW-1185">Reference proteome</keyword>
<evidence type="ECO:0000256" key="1">
    <source>
        <dbReference type="SAM" id="Phobius"/>
    </source>
</evidence>
<name>A0A941ATG5_9BACI</name>
<accession>A0A941ATG5</accession>
<dbReference type="Pfam" id="PF13789">
    <property type="entry name" value="DUF4181"/>
    <property type="match status" value="1"/>
</dbReference>
<evidence type="ECO:0000313" key="2">
    <source>
        <dbReference type="EMBL" id="MBP3951689.1"/>
    </source>
</evidence>
<organism evidence="2 3">
    <name type="scientific">Halalkalibacter suaedae</name>
    <dbReference type="NCBI Taxonomy" id="2822140"/>
    <lineage>
        <taxon>Bacteria</taxon>
        <taxon>Bacillati</taxon>
        <taxon>Bacillota</taxon>
        <taxon>Bacilli</taxon>
        <taxon>Bacillales</taxon>
        <taxon>Bacillaceae</taxon>
        <taxon>Halalkalibacter</taxon>
    </lineage>
</organism>
<protein>
    <submittedName>
        <fullName evidence="2">DUF4181 domain-containing protein</fullName>
    </submittedName>
</protein>
<feature type="transmembrane region" description="Helical" evidence="1">
    <location>
        <begin position="12"/>
        <end position="30"/>
    </location>
</feature>
<keyword evidence="1" id="KW-0472">Membrane</keyword>
<reference evidence="2" key="1">
    <citation type="submission" date="2021-03" db="EMBL/GenBank/DDBJ databases">
        <title>Bacillus suaedae sp. nov., isolated from Suaeda aralocaspica.</title>
        <authorList>
            <person name="Lei R.F.R."/>
        </authorList>
    </citation>
    <scope>NUCLEOTIDE SEQUENCE</scope>
    <source>
        <strain evidence="2">YZJH907-2</strain>
    </source>
</reference>
<dbReference type="EMBL" id="JAGKSQ010000004">
    <property type="protein sequence ID" value="MBP3951689.1"/>
    <property type="molecule type" value="Genomic_DNA"/>
</dbReference>
<keyword evidence="1" id="KW-1133">Transmembrane helix</keyword>
<feature type="transmembrane region" description="Helical" evidence="1">
    <location>
        <begin position="117"/>
        <end position="136"/>
    </location>
</feature>
<evidence type="ECO:0000313" key="3">
    <source>
        <dbReference type="Proteomes" id="UP000678228"/>
    </source>
</evidence>
<dbReference type="InterPro" id="IPR025441">
    <property type="entry name" value="DUF4181"/>
</dbReference>
<dbReference type="AlphaFoldDB" id="A0A941ATG5"/>
<gene>
    <name evidence="2" type="ORF">J7W16_11135</name>
</gene>
<dbReference type="RefSeq" id="WP_210597385.1">
    <property type="nucleotide sequence ID" value="NZ_JAGKSQ010000004.1"/>
</dbReference>
<feature type="transmembrane region" description="Helical" evidence="1">
    <location>
        <begin position="87"/>
        <end position="105"/>
    </location>
</feature>
<feature type="transmembrane region" description="Helical" evidence="1">
    <location>
        <begin position="56"/>
        <end position="75"/>
    </location>
</feature>